<keyword evidence="2" id="KW-0812">Transmembrane</keyword>
<protein>
    <submittedName>
        <fullName evidence="5">DUF4408 domain-containing protein</fullName>
    </submittedName>
</protein>
<accession>A0A183UKE4</accession>
<sequence length="258" mass="29637">MPHEIFLTMVVLAMWMFILRHFFVIYSRVTFVNPLSYGQYLLKDKSLGSKTSTTSGTSKNSRKSLRERSISGLPPSEHKFSLLEDAVHAWRSETVLSKVELVDGMEVTRRFELDRVSVKSDSRQRKVSQPVNDRASFTSTNEATQRRAFHHSSAQRVRLPQQNDDQPSGVLTHAARRTAAPLKKCRSLERNRQRRKKKMEIVREIEETREINTDCENTYSQRPLLLSVALQKNQVSLDSQDSYATAHELVSISDTLDL</sequence>
<name>A0A183UKE4_TOXCA</name>
<organism evidence="4 5">
    <name type="scientific">Toxocara canis</name>
    <name type="common">Canine roundworm</name>
    <dbReference type="NCBI Taxonomy" id="6265"/>
    <lineage>
        <taxon>Eukaryota</taxon>
        <taxon>Metazoa</taxon>
        <taxon>Ecdysozoa</taxon>
        <taxon>Nematoda</taxon>
        <taxon>Chromadorea</taxon>
        <taxon>Rhabditida</taxon>
        <taxon>Spirurina</taxon>
        <taxon>Ascaridomorpha</taxon>
        <taxon>Ascaridoidea</taxon>
        <taxon>Toxocaridae</taxon>
        <taxon>Toxocara</taxon>
    </lineage>
</organism>
<feature type="transmembrane region" description="Helical" evidence="2">
    <location>
        <begin position="6"/>
        <end position="26"/>
    </location>
</feature>
<dbReference type="AlphaFoldDB" id="A0A183UKE4"/>
<keyword evidence="2" id="KW-1133">Transmembrane helix</keyword>
<dbReference type="EMBL" id="UYWY01020041">
    <property type="protein sequence ID" value="VDM40285.1"/>
    <property type="molecule type" value="Genomic_DNA"/>
</dbReference>
<dbReference type="Proteomes" id="UP000050794">
    <property type="component" value="Unassembled WGS sequence"/>
</dbReference>
<feature type="compositionally biased region" description="Polar residues" evidence="1">
    <location>
        <begin position="127"/>
        <end position="143"/>
    </location>
</feature>
<reference evidence="3 4" key="2">
    <citation type="submission" date="2018-11" db="EMBL/GenBank/DDBJ databases">
        <authorList>
            <consortium name="Pathogen Informatics"/>
        </authorList>
    </citation>
    <scope>NUCLEOTIDE SEQUENCE [LARGE SCALE GENOMIC DNA]</scope>
</reference>
<gene>
    <name evidence="3" type="ORF">TCNE_LOCUS8964</name>
</gene>
<evidence type="ECO:0000313" key="3">
    <source>
        <dbReference type="EMBL" id="VDM40285.1"/>
    </source>
</evidence>
<proteinExistence type="predicted"/>
<feature type="region of interest" description="Disordered" evidence="1">
    <location>
        <begin position="118"/>
        <end position="170"/>
    </location>
</feature>
<feature type="compositionally biased region" description="Polar residues" evidence="1">
    <location>
        <begin position="152"/>
        <end position="166"/>
    </location>
</feature>
<feature type="region of interest" description="Disordered" evidence="1">
    <location>
        <begin position="48"/>
        <end position="72"/>
    </location>
</feature>
<reference evidence="5" key="1">
    <citation type="submission" date="2016-06" db="UniProtKB">
        <authorList>
            <consortium name="WormBaseParasite"/>
        </authorList>
    </citation>
    <scope>IDENTIFICATION</scope>
</reference>
<evidence type="ECO:0000313" key="4">
    <source>
        <dbReference type="Proteomes" id="UP000050794"/>
    </source>
</evidence>
<keyword evidence="4" id="KW-1185">Reference proteome</keyword>
<evidence type="ECO:0000256" key="1">
    <source>
        <dbReference type="SAM" id="MobiDB-lite"/>
    </source>
</evidence>
<dbReference type="WBParaSite" id="TCNE_0000896401-mRNA-1">
    <property type="protein sequence ID" value="TCNE_0000896401-mRNA-1"/>
    <property type="gene ID" value="TCNE_0000896401"/>
</dbReference>
<evidence type="ECO:0000313" key="5">
    <source>
        <dbReference type="WBParaSite" id="TCNE_0000896401-mRNA-1"/>
    </source>
</evidence>
<feature type="compositionally biased region" description="Low complexity" evidence="1">
    <location>
        <begin position="48"/>
        <end position="59"/>
    </location>
</feature>
<keyword evidence="2" id="KW-0472">Membrane</keyword>
<evidence type="ECO:0000256" key="2">
    <source>
        <dbReference type="SAM" id="Phobius"/>
    </source>
</evidence>